<feature type="transmembrane region" description="Helical" evidence="1">
    <location>
        <begin position="80"/>
        <end position="98"/>
    </location>
</feature>
<name>A0A605DIB8_SALMO</name>
<keyword evidence="1" id="KW-1133">Transmembrane helix</keyword>
<evidence type="ECO:0000256" key="1">
    <source>
        <dbReference type="SAM" id="Phobius"/>
    </source>
</evidence>
<dbReference type="AlphaFoldDB" id="A0A605DIB8"/>
<keyword evidence="1" id="KW-0812">Transmembrane</keyword>
<sequence>MGALLFLMLVLVTMVSIAIYRFWTCINQLGQSKELMRLAPNMAALDGVTIFAALSTLYFAALGWGFDLPLFFHDEPLADWQNLFMALACCFTCIGLSLKNAGRRFEHGPSWGGMRESAVRTLVAFRILDAVDVSRAMKESGLVIEANTLEVRK</sequence>
<protein>
    <submittedName>
        <fullName evidence="2">Uncharacterized protein</fullName>
    </submittedName>
</protein>
<feature type="transmembrane region" description="Helical" evidence="1">
    <location>
        <begin position="6"/>
        <end position="26"/>
    </location>
</feature>
<proteinExistence type="predicted"/>
<comment type="caution">
    <text evidence="2">The sequence shown here is derived from an EMBL/GenBank/DDBJ whole genome shotgun (WGS) entry which is preliminary data.</text>
</comment>
<organism evidence="2">
    <name type="scientific">Salmonella montevideo</name>
    <dbReference type="NCBI Taxonomy" id="115981"/>
    <lineage>
        <taxon>Bacteria</taxon>
        <taxon>Pseudomonadati</taxon>
        <taxon>Pseudomonadota</taxon>
        <taxon>Gammaproteobacteria</taxon>
        <taxon>Enterobacterales</taxon>
        <taxon>Enterobacteriaceae</taxon>
        <taxon>Salmonella</taxon>
    </lineage>
</organism>
<keyword evidence="1" id="KW-0472">Membrane</keyword>
<dbReference type="EMBL" id="AAKPPR010000019">
    <property type="protein sequence ID" value="ECU3336524.1"/>
    <property type="molecule type" value="Genomic_DNA"/>
</dbReference>
<gene>
    <name evidence="2" type="ORF">DYO72_23705</name>
</gene>
<accession>A0A605DIB8</accession>
<evidence type="ECO:0000313" key="2">
    <source>
        <dbReference type="EMBL" id="ECU3336524.1"/>
    </source>
</evidence>
<reference evidence="2" key="1">
    <citation type="submission" date="2018-08" db="EMBL/GenBank/DDBJ databases">
        <authorList>
            <consortium name="NARMS: The National Antimicrobial Resistance Monitoring System"/>
        </authorList>
    </citation>
    <scope>NUCLEOTIDE SEQUENCE</scope>
    <source>
        <strain evidence="2">CVM N17S1479</strain>
    </source>
</reference>
<feature type="transmembrane region" description="Helical" evidence="1">
    <location>
        <begin position="38"/>
        <end position="60"/>
    </location>
</feature>